<proteinExistence type="predicted"/>
<sequence>MGKGERGLNRSLPVVAMGSIPPIYRRTFFSYRAILTRLPQERGVRVIILACKQDRRHDKKESPYGMHIDSSVDLLVSSSK</sequence>
<dbReference type="AlphaFoldDB" id="A0A450ZCP7"/>
<organism evidence="1">
    <name type="scientific">Candidatus Kentrum sp. TC</name>
    <dbReference type="NCBI Taxonomy" id="2126339"/>
    <lineage>
        <taxon>Bacteria</taxon>
        <taxon>Pseudomonadati</taxon>
        <taxon>Pseudomonadota</taxon>
        <taxon>Gammaproteobacteria</taxon>
        <taxon>Candidatus Kentrum</taxon>
    </lineage>
</organism>
<accession>A0A450ZCP7</accession>
<reference evidence="1" key="1">
    <citation type="submission" date="2019-02" db="EMBL/GenBank/DDBJ databases">
        <authorList>
            <person name="Gruber-Vodicka R. H."/>
            <person name="Seah K. B. B."/>
        </authorList>
    </citation>
    <scope>NUCLEOTIDE SEQUENCE</scope>
    <source>
        <strain evidence="1">BECK_BZ126</strain>
    </source>
</reference>
<dbReference type="EMBL" id="CAADFW010000001">
    <property type="protein sequence ID" value="VFK51428.1"/>
    <property type="molecule type" value="Genomic_DNA"/>
</dbReference>
<name>A0A450ZCP7_9GAMM</name>
<protein>
    <submittedName>
        <fullName evidence="1">Uncharacterized protein</fullName>
    </submittedName>
</protein>
<evidence type="ECO:0000313" key="1">
    <source>
        <dbReference type="EMBL" id="VFK51428.1"/>
    </source>
</evidence>
<gene>
    <name evidence="1" type="ORF">BECKTC1821F_GA0114240_100192</name>
</gene>